<comment type="similarity">
    <text evidence="1">Belongs to the carbon-nitrogen hydrolase superfamily. NIT1/NIT2 family.</text>
</comment>
<feature type="domain" description="CN hydrolase" evidence="2">
    <location>
        <begin position="1"/>
        <end position="232"/>
    </location>
</feature>
<reference evidence="3 4" key="1">
    <citation type="submission" date="2014-09" db="EMBL/GenBank/DDBJ databases">
        <title>Alistipes sp. 627, sp. nov., a novel member of the family Rikenellaceae isolated from human faeces.</title>
        <authorList>
            <person name="Shkoporov A.N."/>
            <person name="Chaplin A.V."/>
            <person name="Motuzova O.V."/>
            <person name="Kafarskaia L.I."/>
            <person name="Khokhlova E.V."/>
            <person name="Efimov B.A."/>
        </authorList>
    </citation>
    <scope>NUCLEOTIDE SEQUENCE [LARGE SCALE GENOMIC DNA]</scope>
    <source>
        <strain evidence="3 4">627</strain>
    </source>
</reference>
<dbReference type="Pfam" id="PF00795">
    <property type="entry name" value="CN_hydrolase"/>
    <property type="match status" value="1"/>
</dbReference>
<evidence type="ECO:0000259" key="2">
    <source>
        <dbReference type="PROSITE" id="PS50263"/>
    </source>
</evidence>
<dbReference type="EMBL" id="JRGF01000010">
    <property type="protein sequence ID" value="KHE41587.1"/>
    <property type="molecule type" value="Genomic_DNA"/>
</dbReference>
<sequence length="255" mass="28712">MRAALLQMDIEWGKPAANRAVAGRLVRALHDTDIAFLPEMFTTGFMAADTALAEPMEGPSVEWMRCTAAETGIALAGSLIIGDGRERPYNRFVFAFPDGRIDWYDKRHLFSFSGEDTLYAPGCARVVLEYKGFRILPMVCYDLRFPVWSRARSDYDVAVYAASWPQARIGAWDALLRARAIENQCYVLGINRVGSDPSAFYDGHSVAVDFFGNVMGRLAEGEAGVIRTELDHERLDAYRERFRAWEDADRFTLTV</sequence>
<dbReference type="InterPro" id="IPR052737">
    <property type="entry name" value="Omega-amidase_YafV"/>
</dbReference>
<organism evidence="3 4">
    <name type="scientific">Alistipes inops</name>
    <dbReference type="NCBI Taxonomy" id="1501391"/>
    <lineage>
        <taxon>Bacteria</taxon>
        <taxon>Pseudomonadati</taxon>
        <taxon>Bacteroidota</taxon>
        <taxon>Bacteroidia</taxon>
        <taxon>Bacteroidales</taxon>
        <taxon>Rikenellaceae</taxon>
        <taxon>Alistipes</taxon>
    </lineage>
</organism>
<gene>
    <name evidence="3" type="ORF">LG35_08385</name>
</gene>
<dbReference type="SUPFAM" id="SSF56317">
    <property type="entry name" value="Carbon-nitrogen hydrolase"/>
    <property type="match status" value="1"/>
</dbReference>
<dbReference type="PROSITE" id="PS50263">
    <property type="entry name" value="CN_HYDROLASE"/>
    <property type="match status" value="1"/>
</dbReference>
<name>A0ABR4YI43_9BACT</name>
<protein>
    <recommendedName>
        <fullName evidence="2">CN hydrolase domain-containing protein</fullName>
    </recommendedName>
</protein>
<dbReference type="Gene3D" id="3.60.110.10">
    <property type="entry name" value="Carbon-nitrogen hydrolase"/>
    <property type="match status" value="1"/>
</dbReference>
<dbReference type="InterPro" id="IPR001110">
    <property type="entry name" value="UPF0012_CS"/>
</dbReference>
<evidence type="ECO:0000256" key="1">
    <source>
        <dbReference type="ARBA" id="ARBA00010613"/>
    </source>
</evidence>
<evidence type="ECO:0000313" key="4">
    <source>
        <dbReference type="Proteomes" id="UP000030889"/>
    </source>
</evidence>
<dbReference type="InterPro" id="IPR003010">
    <property type="entry name" value="C-N_Hydrolase"/>
</dbReference>
<proteinExistence type="inferred from homology"/>
<dbReference type="PANTHER" id="PTHR47799:SF1">
    <property type="entry name" value="OMEGA-AMIDASE YAFV"/>
    <property type="match status" value="1"/>
</dbReference>
<dbReference type="PROSITE" id="PS01227">
    <property type="entry name" value="UPF0012"/>
    <property type="match status" value="1"/>
</dbReference>
<keyword evidence="4" id="KW-1185">Reference proteome</keyword>
<dbReference type="Proteomes" id="UP000030889">
    <property type="component" value="Unassembled WGS sequence"/>
</dbReference>
<accession>A0ABR4YI43</accession>
<dbReference type="PANTHER" id="PTHR47799">
    <property type="entry name" value="OMEGA-AMIDASE YAFV"/>
    <property type="match status" value="1"/>
</dbReference>
<dbReference type="InterPro" id="IPR036526">
    <property type="entry name" value="C-N_Hydrolase_sf"/>
</dbReference>
<comment type="caution">
    <text evidence="3">The sequence shown here is derived from an EMBL/GenBank/DDBJ whole genome shotgun (WGS) entry which is preliminary data.</text>
</comment>
<evidence type="ECO:0000313" key="3">
    <source>
        <dbReference type="EMBL" id="KHE41587.1"/>
    </source>
</evidence>